<keyword evidence="2" id="KW-1185">Reference proteome</keyword>
<proteinExistence type="predicted"/>
<evidence type="ECO:0000313" key="2">
    <source>
        <dbReference type="Proteomes" id="UP000182771"/>
    </source>
</evidence>
<name>A0A1H2RR18_9FLAO</name>
<dbReference type="EMBL" id="FNND01000001">
    <property type="protein sequence ID" value="SDW21963.1"/>
    <property type="molecule type" value="Genomic_DNA"/>
</dbReference>
<reference evidence="1 2" key="1">
    <citation type="submission" date="2016-10" db="EMBL/GenBank/DDBJ databases">
        <authorList>
            <person name="Varghese N."/>
            <person name="Submissions S."/>
        </authorList>
    </citation>
    <scope>NUCLEOTIDE SEQUENCE [LARGE SCALE GENOMIC DNA]</scope>
    <source>
        <strain evidence="1 2">DSM 11449</strain>
    </source>
</reference>
<organism evidence="1 2">
    <name type="scientific">Capnocytophaga granulosa</name>
    <dbReference type="NCBI Taxonomy" id="45242"/>
    <lineage>
        <taxon>Bacteria</taxon>
        <taxon>Pseudomonadati</taxon>
        <taxon>Bacteroidota</taxon>
        <taxon>Flavobacteriia</taxon>
        <taxon>Flavobacteriales</taxon>
        <taxon>Flavobacteriaceae</taxon>
        <taxon>Capnocytophaga</taxon>
    </lineage>
</organism>
<accession>A0A1H2RR18</accession>
<sequence>MINYQLLIVNAILSLRYKFANFLRRNKLLLNELDYTDIFNY</sequence>
<evidence type="ECO:0000313" key="1">
    <source>
        <dbReference type="EMBL" id="SDW21963.1"/>
    </source>
</evidence>
<gene>
    <name evidence="1" type="ORF">SAMN05444420_101557</name>
</gene>
<dbReference type="AlphaFoldDB" id="A0A1H2RR18"/>
<protein>
    <submittedName>
        <fullName evidence="1">Uncharacterized protein</fullName>
    </submittedName>
</protein>
<comment type="caution">
    <text evidence="1">The sequence shown here is derived from an EMBL/GenBank/DDBJ whole genome shotgun (WGS) entry which is preliminary data.</text>
</comment>
<dbReference type="Proteomes" id="UP000182771">
    <property type="component" value="Unassembled WGS sequence"/>
</dbReference>